<name>A0A834TRP4_9FABA</name>
<gene>
    <name evidence="1" type="ORF">G2W53_016850</name>
</gene>
<protein>
    <submittedName>
        <fullName evidence="1">Uncharacterized protein</fullName>
    </submittedName>
</protein>
<evidence type="ECO:0000313" key="2">
    <source>
        <dbReference type="Proteomes" id="UP000634136"/>
    </source>
</evidence>
<sequence length="84" mass="9355">MSSPFYRSYRSVPSSYSQPGIRFRVFPTDEANTANASRKVISIPICFVESKIQKVLHEVSDQNGHCLAGEAVSNGFDIDSRSRD</sequence>
<proteinExistence type="predicted"/>
<organism evidence="1 2">
    <name type="scientific">Senna tora</name>
    <dbReference type="NCBI Taxonomy" id="362788"/>
    <lineage>
        <taxon>Eukaryota</taxon>
        <taxon>Viridiplantae</taxon>
        <taxon>Streptophyta</taxon>
        <taxon>Embryophyta</taxon>
        <taxon>Tracheophyta</taxon>
        <taxon>Spermatophyta</taxon>
        <taxon>Magnoliopsida</taxon>
        <taxon>eudicotyledons</taxon>
        <taxon>Gunneridae</taxon>
        <taxon>Pentapetalae</taxon>
        <taxon>rosids</taxon>
        <taxon>fabids</taxon>
        <taxon>Fabales</taxon>
        <taxon>Fabaceae</taxon>
        <taxon>Caesalpinioideae</taxon>
        <taxon>Cassia clade</taxon>
        <taxon>Senna</taxon>
    </lineage>
</organism>
<accession>A0A834TRP4</accession>
<comment type="caution">
    <text evidence="1">The sequence shown here is derived from an EMBL/GenBank/DDBJ whole genome shotgun (WGS) entry which is preliminary data.</text>
</comment>
<reference evidence="1" key="1">
    <citation type="submission" date="2020-09" db="EMBL/GenBank/DDBJ databases">
        <title>Genome-Enabled Discovery of Anthraquinone Biosynthesis in Senna tora.</title>
        <authorList>
            <person name="Kang S.-H."/>
            <person name="Pandey R.P."/>
            <person name="Lee C.-M."/>
            <person name="Sim J.-S."/>
            <person name="Jeong J.-T."/>
            <person name="Choi B.-S."/>
            <person name="Jung M."/>
            <person name="Ginzburg D."/>
            <person name="Zhao K."/>
            <person name="Won S.Y."/>
            <person name="Oh T.-J."/>
            <person name="Yu Y."/>
            <person name="Kim N.-H."/>
            <person name="Lee O.R."/>
            <person name="Lee T.-H."/>
            <person name="Bashyal P."/>
            <person name="Kim T.-S."/>
            <person name="Lee W.-H."/>
            <person name="Kawkins C."/>
            <person name="Kim C.-K."/>
            <person name="Kim J.S."/>
            <person name="Ahn B.O."/>
            <person name="Rhee S.Y."/>
            <person name="Sohng J.K."/>
        </authorList>
    </citation>
    <scope>NUCLEOTIDE SEQUENCE</scope>
    <source>
        <tissue evidence="1">Leaf</tissue>
    </source>
</reference>
<evidence type="ECO:0000313" key="1">
    <source>
        <dbReference type="EMBL" id="KAF7825686.1"/>
    </source>
</evidence>
<dbReference type="EMBL" id="JAAIUW010000006">
    <property type="protein sequence ID" value="KAF7825686.1"/>
    <property type="molecule type" value="Genomic_DNA"/>
</dbReference>
<dbReference type="Proteomes" id="UP000634136">
    <property type="component" value="Unassembled WGS sequence"/>
</dbReference>
<keyword evidence="2" id="KW-1185">Reference proteome</keyword>
<dbReference type="AlphaFoldDB" id="A0A834TRP4"/>